<evidence type="ECO:0008006" key="4">
    <source>
        <dbReference type="Google" id="ProtNLM"/>
    </source>
</evidence>
<dbReference type="Gene3D" id="3.80.10.10">
    <property type="entry name" value="Ribonuclease Inhibitor"/>
    <property type="match status" value="1"/>
</dbReference>
<dbReference type="OrthoDB" id="2447803at2759"/>
<name>A0A4S8L4N9_DENBC</name>
<protein>
    <recommendedName>
        <fullName evidence="4">F-box domain-containing protein</fullName>
    </recommendedName>
</protein>
<sequence>MTVVVENTIDVTEPLVSATRRAFEANEIKEGIFRNCDRKSLRNLAVVDRQWSEAALDVLWYEVTALEDLLRPLGPVTSTNREIQTVIVHTVTPPSRPNRFSTGSTTTTTSSSVTEITYELSPSPTHRHWLRFQRHYAPRVRILRFKVIDTRKTRSLVNLLLQMRSFEALLPNLRVIHWDTLCNIGLAEPMFAFAHDVVQELNLTDIQEHCPDKSITCEAILTRMPKLTKLVLEILPDEKYIPSLISIMEGLTSLQSLTISPFSNMSEIVSCLSGLQKLKELHILSGNRFINVHSPFSLRNSNSSYFSVLERITLSCAYQIASGFFCCEVPSLIAIRVVTSIREQPSDVQNILRTISGSCPRVTQISLEIRHNTIDLSALRAPLSPESALTLEVLSSILQRSSICSFSIQHPLPFDVGLGEVETIASSWPRLKSLSLACDPYLVQQPTTSYKLGVDAFLPFVRHCPDIEELGLFIDARSSAIPSNEVLDALPSPFTKLRILSVGTSVIRHEEAIAQFLSFICTQGCIIKQGVSWFEQYGQHLGESARKWMEVNRLLRNLLAVRIWYERKLVLEMRRLQANLCDQTK</sequence>
<keyword evidence="3" id="KW-1185">Reference proteome</keyword>
<evidence type="ECO:0000313" key="2">
    <source>
        <dbReference type="EMBL" id="THU83351.1"/>
    </source>
</evidence>
<reference evidence="2 3" key="1">
    <citation type="journal article" date="2019" name="Nat. Ecol. Evol.">
        <title>Megaphylogeny resolves global patterns of mushroom evolution.</title>
        <authorList>
            <person name="Varga T."/>
            <person name="Krizsan K."/>
            <person name="Foldi C."/>
            <person name="Dima B."/>
            <person name="Sanchez-Garcia M."/>
            <person name="Sanchez-Ramirez S."/>
            <person name="Szollosi G.J."/>
            <person name="Szarkandi J.G."/>
            <person name="Papp V."/>
            <person name="Albert L."/>
            <person name="Andreopoulos W."/>
            <person name="Angelini C."/>
            <person name="Antonin V."/>
            <person name="Barry K.W."/>
            <person name="Bougher N.L."/>
            <person name="Buchanan P."/>
            <person name="Buyck B."/>
            <person name="Bense V."/>
            <person name="Catcheside P."/>
            <person name="Chovatia M."/>
            <person name="Cooper J."/>
            <person name="Damon W."/>
            <person name="Desjardin D."/>
            <person name="Finy P."/>
            <person name="Geml J."/>
            <person name="Haridas S."/>
            <person name="Hughes K."/>
            <person name="Justo A."/>
            <person name="Karasinski D."/>
            <person name="Kautmanova I."/>
            <person name="Kiss B."/>
            <person name="Kocsube S."/>
            <person name="Kotiranta H."/>
            <person name="LaButti K.M."/>
            <person name="Lechner B.E."/>
            <person name="Liimatainen K."/>
            <person name="Lipzen A."/>
            <person name="Lukacs Z."/>
            <person name="Mihaltcheva S."/>
            <person name="Morgado L.N."/>
            <person name="Niskanen T."/>
            <person name="Noordeloos M.E."/>
            <person name="Ohm R.A."/>
            <person name="Ortiz-Santana B."/>
            <person name="Ovrebo C."/>
            <person name="Racz N."/>
            <person name="Riley R."/>
            <person name="Savchenko A."/>
            <person name="Shiryaev A."/>
            <person name="Soop K."/>
            <person name="Spirin V."/>
            <person name="Szebenyi C."/>
            <person name="Tomsovsky M."/>
            <person name="Tulloss R.E."/>
            <person name="Uehling J."/>
            <person name="Grigoriev I.V."/>
            <person name="Vagvolgyi C."/>
            <person name="Papp T."/>
            <person name="Martin F.M."/>
            <person name="Miettinen O."/>
            <person name="Hibbett D.S."/>
            <person name="Nagy L.G."/>
        </authorList>
    </citation>
    <scope>NUCLEOTIDE SEQUENCE [LARGE SCALE GENOMIC DNA]</scope>
    <source>
        <strain evidence="2 3">CBS 962.96</strain>
    </source>
</reference>
<accession>A0A4S8L4N9</accession>
<dbReference type="SUPFAM" id="SSF52047">
    <property type="entry name" value="RNI-like"/>
    <property type="match status" value="1"/>
</dbReference>
<gene>
    <name evidence="2" type="ORF">K435DRAFT_871363</name>
</gene>
<organism evidence="2 3">
    <name type="scientific">Dendrothele bispora (strain CBS 962.96)</name>
    <dbReference type="NCBI Taxonomy" id="1314807"/>
    <lineage>
        <taxon>Eukaryota</taxon>
        <taxon>Fungi</taxon>
        <taxon>Dikarya</taxon>
        <taxon>Basidiomycota</taxon>
        <taxon>Agaricomycotina</taxon>
        <taxon>Agaricomycetes</taxon>
        <taxon>Agaricomycetidae</taxon>
        <taxon>Agaricales</taxon>
        <taxon>Agaricales incertae sedis</taxon>
        <taxon>Dendrothele</taxon>
    </lineage>
</organism>
<dbReference type="Proteomes" id="UP000297245">
    <property type="component" value="Unassembled WGS sequence"/>
</dbReference>
<evidence type="ECO:0000313" key="3">
    <source>
        <dbReference type="Proteomes" id="UP000297245"/>
    </source>
</evidence>
<dbReference type="EMBL" id="ML179668">
    <property type="protein sequence ID" value="THU83351.1"/>
    <property type="molecule type" value="Genomic_DNA"/>
</dbReference>
<proteinExistence type="predicted"/>
<feature type="region of interest" description="Disordered" evidence="1">
    <location>
        <begin position="94"/>
        <end position="113"/>
    </location>
</feature>
<evidence type="ECO:0000256" key="1">
    <source>
        <dbReference type="SAM" id="MobiDB-lite"/>
    </source>
</evidence>
<feature type="compositionally biased region" description="Low complexity" evidence="1">
    <location>
        <begin position="101"/>
        <end position="113"/>
    </location>
</feature>
<dbReference type="AlphaFoldDB" id="A0A4S8L4N9"/>
<dbReference type="InterPro" id="IPR032675">
    <property type="entry name" value="LRR_dom_sf"/>
</dbReference>